<name>A0A9N9KKR1_9GLOM</name>
<gene>
    <name evidence="1" type="ORF">CPELLU_LOCUS21338</name>
</gene>
<dbReference type="AlphaFoldDB" id="A0A9N9KKR1"/>
<sequence length="74" mass="8388">TYYNNYLDNLSNEIIKSDITIDDLKKINQHSVKEYLQIGTRAAEIAKNDVGHNVTTKILPDAEIKILLDADIET</sequence>
<comment type="caution">
    <text evidence="1">The sequence shown here is derived from an EMBL/GenBank/DDBJ whole genome shotgun (WGS) entry which is preliminary data.</text>
</comment>
<dbReference type="EMBL" id="CAJVQA010077550">
    <property type="protein sequence ID" value="CAG8836038.1"/>
    <property type="molecule type" value="Genomic_DNA"/>
</dbReference>
<evidence type="ECO:0000313" key="2">
    <source>
        <dbReference type="Proteomes" id="UP000789759"/>
    </source>
</evidence>
<accession>A0A9N9KKR1</accession>
<reference evidence="1" key="1">
    <citation type="submission" date="2021-06" db="EMBL/GenBank/DDBJ databases">
        <authorList>
            <person name="Kallberg Y."/>
            <person name="Tangrot J."/>
            <person name="Rosling A."/>
        </authorList>
    </citation>
    <scope>NUCLEOTIDE SEQUENCE</scope>
    <source>
        <strain evidence="1">FL966</strain>
    </source>
</reference>
<feature type="non-terminal residue" evidence="1">
    <location>
        <position position="74"/>
    </location>
</feature>
<keyword evidence="2" id="KW-1185">Reference proteome</keyword>
<evidence type="ECO:0000313" key="1">
    <source>
        <dbReference type="EMBL" id="CAG8836038.1"/>
    </source>
</evidence>
<proteinExistence type="predicted"/>
<organism evidence="1 2">
    <name type="scientific">Cetraspora pellucida</name>
    <dbReference type="NCBI Taxonomy" id="1433469"/>
    <lineage>
        <taxon>Eukaryota</taxon>
        <taxon>Fungi</taxon>
        <taxon>Fungi incertae sedis</taxon>
        <taxon>Mucoromycota</taxon>
        <taxon>Glomeromycotina</taxon>
        <taxon>Glomeromycetes</taxon>
        <taxon>Diversisporales</taxon>
        <taxon>Gigasporaceae</taxon>
        <taxon>Cetraspora</taxon>
    </lineage>
</organism>
<dbReference type="OrthoDB" id="10263145at2759"/>
<protein>
    <submittedName>
        <fullName evidence="1">22184_t:CDS:1</fullName>
    </submittedName>
</protein>
<dbReference type="Proteomes" id="UP000789759">
    <property type="component" value="Unassembled WGS sequence"/>
</dbReference>